<protein>
    <submittedName>
        <fullName evidence="2">DUF3883 domain-containing protein</fullName>
    </submittedName>
</protein>
<organism evidence="2 3">
    <name type="scientific">Streptococcus pacificus</name>
    <dbReference type="NCBI Taxonomy" id="2740577"/>
    <lineage>
        <taxon>Bacteria</taxon>
        <taxon>Bacillati</taxon>
        <taxon>Bacillota</taxon>
        <taxon>Bacilli</taxon>
        <taxon>Lactobacillales</taxon>
        <taxon>Streptococcaceae</taxon>
        <taxon>Streptococcus</taxon>
    </lineage>
</organism>
<accession>A0ABS0ZI82</accession>
<sequence>MASKHKNYEVLNLIGYGLAKFNMAFVQEFGFNTKTDFYRYFVDLKLVATSGVVKNRMDLFDPYFDNGRRGWWQKADVYRHRKELIDSLFGQANAKEFADIVKLYLKENYHLSTITVIDKPIISSRFKRLQETGLEAELYFMSHYKEQTLFRKGILEDARLYGDGYDFQISVGNNHYLSEVKGIRAKHGTFRMTEKEYEKAKQYRKNYVISLVTNLDESPKILLIDNPIHHLEFKKLTKEPKPIVEYHLVDNI</sequence>
<evidence type="ECO:0000313" key="2">
    <source>
        <dbReference type="EMBL" id="MBJ8325715.1"/>
    </source>
</evidence>
<dbReference type="Pfam" id="PF13020">
    <property type="entry name" value="NOV_C"/>
    <property type="match status" value="1"/>
</dbReference>
<dbReference type="RefSeq" id="WP_199575281.1">
    <property type="nucleotide sequence ID" value="NZ_JAENBO010000002.1"/>
</dbReference>
<dbReference type="EMBL" id="JAENBO010000002">
    <property type="protein sequence ID" value="MBJ8325715.1"/>
    <property type="molecule type" value="Genomic_DNA"/>
</dbReference>
<name>A0ABS0ZI82_9STRE</name>
<comment type="caution">
    <text evidence="2">The sequence shown here is derived from an EMBL/GenBank/DDBJ whole genome shotgun (WGS) entry which is preliminary data.</text>
</comment>
<feature type="domain" description="Protein NO VEIN C-terminal" evidence="1">
    <location>
        <begin position="137"/>
        <end position="223"/>
    </location>
</feature>
<dbReference type="InterPro" id="IPR024975">
    <property type="entry name" value="NOV_C"/>
</dbReference>
<reference evidence="2 3" key="1">
    <citation type="journal article" date="2021" name="Int. J. Syst. Evol. Microbiol.">
        <title>Streptococcus vicugnae sp. nov., isolated from faeces of alpacas (Vicugna pacos) and cattle (Bos taurus), Streptococcus zalophi sp. nov., and Streptococcus pacificus sp. nov., isolated from respiratory tract of California sea lions (Zalophus californianus).</title>
        <authorList>
            <person name="Volokhov D.V."/>
            <person name="Zagorodnyaya T.A."/>
            <person name="Shen Z."/>
            <person name="Blom J."/>
            <person name="Furtak V.A."/>
            <person name="Eisenberg T."/>
            <person name="Fan P."/>
            <person name="Jeong K.C."/>
            <person name="Gao Y."/>
            <person name="Zhang S."/>
            <person name="Amselle M."/>
        </authorList>
    </citation>
    <scope>NUCLEOTIDE SEQUENCE [LARGE SCALE GENOMIC DNA]</scope>
    <source>
        <strain evidence="2 3">CSL7591</strain>
    </source>
</reference>
<keyword evidence="3" id="KW-1185">Reference proteome</keyword>
<gene>
    <name evidence="2" type="ORF">JHK62_03335</name>
</gene>
<dbReference type="Proteomes" id="UP000653045">
    <property type="component" value="Unassembled WGS sequence"/>
</dbReference>
<evidence type="ECO:0000259" key="1">
    <source>
        <dbReference type="Pfam" id="PF13020"/>
    </source>
</evidence>
<proteinExistence type="predicted"/>
<evidence type="ECO:0000313" key="3">
    <source>
        <dbReference type="Proteomes" id="UP000653045"/>
    </source>
</evidence>